<name>A0A0G4EII2_VITBC</name>
<dbReference type="InParanoid" id="A0A0G4EII2"/>
<reference evidence="1 2" key="1">
    <citation type="submission" date="2014-11" db="EMBL/GenBank/DDBJ databases">
        <authorList>
            <person name="Zhu J."/>
            <person name="Qi W."/>
            <person name="Song R."/>
        </authorList>
    </citation>
    <scope>NUCLEOTIDE SEQUENCE [LARGE SCALE GENOMIC DNA]</scope>
</reference>
<proteinExistence type="predicted"/>
<gene>
    <name evidence="1" type="ORF">Vbra_12015</name>
</gene>
<evidence type="ECO:0000313" key="1">
    <source>
        <dbReference type="EMBL" id="CEL95692.1"/>
    </source>
</evidence>
<dbReference type="VEuPathDB" id="CryptoDB:Vbra_12015"/>
<sequence>MVPFPASSGPGLRFNIGKICDSGIEVKFTAYPSSTCNDYKPSVATTCGHEQTLKGACVEIPFGKLWGRSYKIEACK</sequence>
<dbReference type="EMBL" id="CDMY01000235">
    <property type="protein sequence ID" value="CEL95692.1"/>
    <property type="molecule type" value="Genomic_DNA"/>
</dbReference>
<organism evidence="1 2">
    <name type="scientific">Vitrella brassicaformis (strain CCMP3155)</name>
    <dbReference type="NCBI Taxonomy" id="1169540"/>
    <lineage>
        <taxon>Eukaryota</taxon>
        <taxon>Sar</taxon>
        <taxon>Alveolata</taxon>
        <taxon>Colpodellida</taxon>
        <taxon>Vitrellaceae</taxon>
        <taxon>Vitrella</taxon>
    </lineage>
</organism>
<accession>A0A0G4EII2</accession>
<dbReference type="Proteomes" id="UP000041254">
    <property type="component" value="Unassembled WGS sequence"/>
</dbReference>
<evidence type="ECO:0000313" key="2">
    <source>
        <dbReference type="Proteomes" id="UP000041254"/>
    </source>
</evidence>
<protein>
    <submittedName>
        <fullName evidence="1">Uncharacterized protein</fullName>
    </submittedName>
</protein>
<dbReference type="AlphaFoldDB" id="A0A0G4EII2"/>
<keyword evidence="2" id="KW-1185">Reference proteome</keyword>